<dbReference type="EMBL" id="FIZP01000017">
    <property type="protein sequence ID" value="CZE49277.1"/>
    <property type="molecule type" value="Genomic_DNA"/>
</dbReference>
<keyword evidence="2" id="KW-1185">Reference proteome</keyword>
<sequence>MTIQNLVRLIGAKLLNEPSISNVDSFTFNLKDIRHATAFIAINASEEDVEEAINLGAYAVIFDSEFEVKNKEVAYIKVQNLNSALFKLMRFTLALNSVKFVRLSTIESAILSKCSVDKKAIFASENVHELFMQVMNAKQDEIFFSPNLETIEKITSVYESISPNLEVKPDIDGSIFYLNFIYEDGYFKLNFPQIFLPEIYGILDYMRENDIEIKFKDGRNLGHFEPIFVDRFYDVRHFGDSYRAFIVESDERLFLREAKFLKNKFKGEIITFSPFSNDIESDIKYRNLSDLKVNYNFRYALVLGNHDEILAMLNQKAEEVTLFDEIEE</sequence>
<name>A0A128EKX8_9BACT</name>
<reference evidence="1 2" key="1">
    <citation type="submission" date="2016-02" db="EMBL/GenBank/DDBJ databases">
        <authorList>
            <consortium name="Pathogen Informatics"/>
        </authorList>
    </citation>
    <scope>NUCLEOTIDE SEQUENCE [LARGE SCALE GENOMIC DNA]</scope>
    <source>
        <strain evidence="1 2">RC20</strain>
    </source>
</reference>
<keyword evidence="1" id="KW-0456">Lyase</keyword>
<dbReference type="AlphaFoldDB" id="A0A128EKX8"/>
<dbReference type="Proteomes" id="UP000069632">
    <property type="component" value="Unassembled WGS sequence"/>
</dbReference>
<organism evidence="1 2">
    <name type="scientific">Campylobacter geochelonis</name>
    <dbReference type="NCBI Taxonomy" id="1780362"/>
    <lineage>
        <taxon>Bacteria</taxon>
        <taxon>Pseudomonadati</taxon>
        <taxon>Campylobacterota</taxon>
        <taxon>Epsilonproteobacteria</taxon>
        <taxon>Campylobacterales</taxon>
        <taxon>Campylobacteraceae</taxon>
        <taxon>Campylobacter</taxon>
    </lineage>
</organism>
<protein>
    <submittedName>
        <fullName evidence="1">Ferrochelatase</fullName>
        <ecNumber evidence="1">4.99.1.1</ecNumber>
    </submittedName>
</protein>
<dbReference type="EC" id="4.99.1.1" evidence="1"/>
<dbReference type="OrthoDB" id="5360244at2"/>
<dbReference type="Gene3D" id="3.40.1390.10">
    <property type="entry name" value="MurE/MurF, N-terminal domain"/>
    <property type="match status" value="1"/>
</dbReference>
<evidence type="ECO:0000313" key="1">
    <source>
        <dbReference type="EMBL" id="CZE49277.1"/>
    </source>
</evidence>
<dbReference type="GO" id="GO:0016829">
    <property type="term" value="F:lyase activity"/>
    <property type="evidence" value="ECO:0007669"/>
    <property type="project" value="UniProtKB-KW"/>
</dbReference>
<accession>A0A128EKX8</accession>
<evidence type="ECO:0000313" key="2">
    <source>
        <dbReference type="Proteomes" id="UP000069632"/>
    </source>
</evidence>
<gene>
    <name evidence="1" type="ORF">ERS672216_01844</name>
</gene>
<proteinExistence type="predicted"/>
<dbReference type="RefSeq" id="WP_075540573.1">
    <property type="nucleotide sequence ID" value="NZ_CP053844.1"/>
</dbReference>